<dbReference type="InterPro" id="IPR036709">
    <property type="entry name" value="Autotransporte_beta_dom_sf"/>
</dbReference>
<evidence type="ECO:0000313" key="3">
    <source>
        <dbReference type="Proteomes" id="UP000095713"/>
    </source>
</evidence>
<dbReference type="InterPro" id="IPR019861">
    <property type="entry name" value="PorP/SprF_Bacteroidetes"/>
</dbReference>
<dbReference type="Proteomes" id="UP000095713">
    <property type="component" value="Unassembled WGS sequence"/>
</dbReference>
<feature type="chain" id="PRO_5009186217" description="Type IX secretion system membrane protein PorP/SprF" evidence="1">
    <location>
        <begin position="21"/>
        <end position="308"/>
    </location>
</feature>
<name>A0A1E5TAL5_9FLAO</name>
<proteinExistence type="predicted"/>
<evidence type="ECO:0008006" key="4">
    <source>
        <dbReference type="Google" id="ProtNLM"/>
    </source>
</evidence>
<organism evidence="2 3">
    <name type="scientific">Flavivirga aquatica</name>
    <dbReference type="NCBI Taxonomy" id="1849968"/>
    <lineage>
        <taxon>Bacteria</taxon>
        <taxon>Pseudomonadati</taxon>
        <taxon>Bacteroidota</taxon>
        <taxon>Flavobacteriia</taxon>
        <taxon>Flavobacteriales</taxon>
        <taxon>Flavobacteriaceae</taxon>
        <taxon>Flavivirga</taxon>
    </lineage>
</organism>
<dbReference type="AlphaFoldDB" id="A0A1E5TAL5"/>
<keyword evidence="3" id="KW-1185">Reference proteome</keyword>
<dbReference type="STRING" id="1849968.A8C32_03020"/>
<reference evidence="2 3" key="1">
    <citation type="submission" date="2016-05" db="EMBL/GenBank/DDBJ databases">
        <title>Draft Genome Sequence of Algibacter sp. Strain SK-16 Isolated from the Surface Water of Aburatsubo Inlet.</title>
        <authorList>
            <person name="Wong S.-K."/>
            <person name="Yoshizawa S."/>
            <person name="Nakajima Y."/>
            <person name="Ogura Y."/>
            <person name="Tetsuya H."/>
            <person name="Hamasaki K."/>
        </authorList>
    </citation>
    <scope>NUCLEOTIDE SEQUENCE [LARGE SCALE GENOMIC DNA]</scope>
    <source>
        <strain evidence="2 3">SK-16</strain>
    </source>
</reference>
<feature type="signal peptide" evidence="1">
    <location>
        <begin position="1"/>
        <end position="20"/>
    </location>
</feature>
<keyword evidence="1" id="KW-0732">Signal</keyword>
<protein>
    <recommendedName>
        <fullName evidence="4">Type IX secretion system membrane protein PorP/SprF</fullName>
    </recommendedName>
</protein>
<accession>A0A1E5TAL5</accession>
<dbReference type="NCBIfam" id="TIGR03519">
    <property type="entry name" value="T9SS_PorP_fam"/>
    <property type="match status" value="1"/>
</dbReference>
<dbReference type="Pfam" id="PF11751">
    <property type="entry name" value="PorP_SprF"/>
    <property type="match status" value="1"/>
</dbReference>
<dbReference type="EMBL" id="MDJD01000034">
    <property type="protein sequence ID" value="OEK08435.1"/>
    <property type="molecule type" value="Genomic_DNA"/>
</dbReference>
<evidence type="ECO:0000256" key="1">
    <source>
        <dbReference type="SAM" id="SignalP"/>
    </source>
</evidence>
<sequence length="308" mass="34916">MTQKLILLLAFICITTKISAQQNPQFTQYMYNMNVINPAYTTSDVDVLSLGLIHRIQWTGFKGPETSSVFAHKAINEKIELGLSYTRDQFNNFLSNNFASADFAYKINMNNSRVLSFGMKAGVNFYDFDPSGIILETPREERRDPAFDAIDKTFFNLGAGVYYNTDKFYLGLSVPNFLGSDINDDETVTGKQEIHTYLTSGYVFKLSDKFKLKPAFMTQYVEGAPLSLDVTGNVLYNDRLELGVGYRLDESISGLINIRVTPSLRIGYAYDHVTSDINVFTNASHEFILLYDLGLLFKKGYEKSPRFF</sequence>
<comment type="caution">
    <text evidence="2">The sequence shown here is derived from an EMBL/GenBank/DDBJ whole genome shotgun (WGS) entry which is preliminary data.</text>
</comment>
<evidence type="ECO:0000313" key="2">
    <source>
        <dbReference type="EMBL" id="OEK08435.1"/>
    </source>
</evidence>
<gene>
    <name evidence="2" type="ORF">A8C32_03020</name>
</gene>
<dbReference type="OrthoDB" id="1114455at2"/>
<dbReference type="SUPFAM" id="SSF103515">
    <property type="entry name" value="Autotransporter"/>
    <property type="match status" value="1"/>
</dbReference>
<dbReference type="RefSeq" id="WP_069829942.1">
    <property type="nucleotide sequence ID" value="NZ_MDJD01000034.1"/>
</dbReference>